<evidence type="ECO:0000313" key="5">
    <source>
        <dbReference type="EMBL" id="MBC5617360.1"/>
    </source>
</evidence>
<comment type="similarity">
    <text evidence="1">Belongs to the glycosyltransferase 2 family.</text>
</comment>
<organism evidence="5 6">
    <name type="scientific">Alistipes hominis</name>
    <dbReference type="NCBI Taxonomy" id="2763015"/>
    <lineage>
        <taxon>Bacteria</taxon>
        <taxon>Pseudomonadati</taxon>
        <taxon>Bacteroidota</taxon>
        <taxon>Bacteroidia</taxon>
        <taxon>Bacteroidales</taxon>
        <taxon>Rikenellaceae</taxon>
        <taxon>Alistipes</taxon>
    </lineage>
</organism>
<gene>
    <name evidence="5" type="ORF">H8S08_10085</name>
</gene>
<keyword evidence="2" id="KW-0328">Glycosyltransferase</keyword>
<keyword evidence="6" id="KW-1185">Reference proteome</keyword>
<feature type="transmembrane region" description="Helical" evidence="4">
    <location>
        <begin position="304"/>
        <end position="324"/>
    </location>
</feature>
<dbReference type="Proteomes" id="UP000636891">
    <property type="component" value="Unassembled WGS sequence"/>
</dbReference>
<name>A0ABR7CNZ2_9BACT</name>
<evidence type="ECO:0000313" key="6">
    <source>
        <dbReference type="Proteomes" id="UP000636891"/>
    </source>
</evidence>
<keyword evidence="4" id="KW-1133">Transmembrane helix</keyword>
<reference evidence="5 6" key="1">
    <citation type="submission" date="2020-08" db="EMBL/GenBank/DDBJ databases">
        <title>Genome public.</title>
        <authorList>
            <person name="Liu C."/>
            <person name="Sun Q."/>
        </authorList>
    </citation>
    <scope>NUCLEOTIDE SEQUENCE [LARGE SCALE GENOMIC DNA]</scope>
    <source>
        <strain evidence="5 6">New-7</strain>
    </source>
</reference>
<dbReference type="InterPro" id="IPR029044">
    <property type="entry name" value="Nucleotide-diphossugar_trans"/>
</dbReference>
<dbReference type="Pfam" id="PF13641">
    <property type="entry name" value="Glyco_tranf_2_3"/>
    <property type="match status" value="1"/>
</dbReference>
<comment type="caution">
    <text evidence="5">The sequence shown here is derived from an EMBL/GenBank/DDBJ whole genome shotgun (WGS) entry which is preliminary data.</text>
</comment>
<dbReference type="RefSeq" id="WP_118657022.1">
    <property type="nucleotide sequence ID" value="NZ_JACOOK010000005.1"/>
</dbReference>
<evidence type="ECO:0000256" key="4">
    <source>
        <dbReference type="SAM" id="Phobius"/>
    </source>
</evidence>
<evidence type="ECO:0000256" key="1">
    <source>
        <dbReference type="ARBA" id="ARBA00006739"/>
    </source>
</evidence>
<accession>A0ABR7CNZ2</accession>
<evidence type="ECO:0000256" key="2">
    <source>
        <dbReference type="ARBA" id="ARBA00022676"/>
    </source>
</evidence>
<dbReference type="EMBL" id="JACOOK010000005">
    <property type="protein sequence ID" value="MBC5617360.1"/>
    <property type="molecule type" value="Genomic_DNA"/>
</dbReference>
<feature type="transmembrane region" description="Helical" evidence="4">
    <location>
        <begin position="13"/>
        <end position="31"/>
    </location>
</feature>
<keyword evidence="4" id="KW-0812">Transmembrane</keyword>
<dbReference type="Gene3D" id="3.90.550.10">
    <property type="entry name" value="Spore Coat Polysaccharide Biosynthesis Protein SpsA, Chain A"/>
    <property type="match status" value="1"/>
</dbReference>
<dbReference type="PANTHER" id="PTHR43630:SF1">
    <property type="entry name" value="POLY-BETA-1,6-N-ACETYL-D-GLUCOSAMINE SYNTHASE"/>
    <property type="match status" value="1"/>
</dbReference>
<dbReference type="PANTHER" id="PTHR43630">
    <property type="entry name" value="POLY-BETA-1,6-N-ACETYL-D-GLUCOSAMINE SYNTHASE"/>
    <property type="match status" value="1"/>
</dbReference>
<keyword evidence="4" id="KW-0472">Membrane</keyword>
<keyword evidence="3" id="KW-0808">Transferase</keyword>
<protein>
    <submittedName>
        <fullName evidence="5">Glycosyltransferase family 2 protein</fullName>
    </submittedName>
</protein>
<evidence type="ECO:0000256" key="3">
    <source>
        <dbReference type="ARBA" id="ARBA00022679"/>
    </source>
</evidence>
<proteinExistence type="inferred from homology"/>
<dbReference type="SUPFAM" id="SSF53448">
    <property type="entry name" value="Nucleotide-diphospho-sugar transferases"/>
    <property type="match status" value="1"/>
</dbReference>
<sequence length="396" mass="44583">MAVLYEIAGWADILLWIVFAVQVAYLLFFAWKGGMLRPWSAVRRPVRSKRRFAVFFPAYKEDRVIVETVESFLRQDYPADSYEVVVISDRMQDRTNERLSGLPVTLLRVDFENSSKARALTFAVDKLDRKRYDVAVVMDADNTVQPDFLRRLNETFETGTRAVQAHRQAKNRNTPTAVLDAVSEEINNAVFRAGHIRSGLSSALIGSGMAFDYGWFRDNIRKTCTAGEDKELEALLLKLGIYIHYLPDVPVYDEKTQRGEAFGNQRRRWLAAQFGALAKGLRDLPGAIAGGNFDYADKLFQWMLLPRAVLIAGILFFGVLFTAADPVWGVKWGILLWLLGLAVAMAIPDSHADRQLSGALRKVPGLAAGMVLNLFRLRGVNKRFIHTEHGDESVVN</sequence>
<feature type="transmembrane region" description="Helical" evidence="4">
    <location>
        <begin position="330"/>
        <end position="347"/>
    </location>
</feature>